<reference evidence="2 3" key="1">
    <citation type="journal article" date="2016" name="Nat. Biotechnol.">
        <title>Measurement of bacterial replication rates in microbial communities.</title>
        <authorList>
            <person name="Brown C.T."/>
            <person name="Olm M.R."/>
            <person name="Thomas B.C."/>
            <person name="Banfield J.F."/>
        </authorList>
    </citation>
    <scope>NUCLEOTIDE SEQUENCE [LARGE SCALE GENOMIC DNA]</scope>
    <source>
        <strain evidence="2">45_130</strain>
    </source>
</reference>
<evidence type="ECO:0000313" key="2">
    <source>
        <dbReference type="EMBL" id="OKZ07040.1"/>
    </source>
</evidence>
<evidence type="ECO:0000256" key="1">
    <source>
        <dbReference type="SAM" id="Coils"/>
    </source>
</evidence>
<gene>
    <name evidence="2" type="ORF">BHV76_10625</name>
</gene>
<comment type="caution">
    <text evidence="2">The sequence shown here is derived from an EMBL/GenBank/DDBJ whole genome shotgun (WGS) entry which is preliminary data.</text>
</comment>
<feature type="coiled-coil region" evidence="1">
    <location>
        <begin position="139"/>
        <end position="166"/>
    </location>
</feature>
<dbReference type="EMBL" id="MNQR01000049">
    <property type="protein sequence ID" value="OKZ07040.1"/>
    <property type="molecule type" value="Genomic_DNA"/>
</dbReference>
<proteinExistence type="predicted"/>
<accession>A0A854BU10</accession>
<keyword evidence="1" id="KW-0175">Coiled coil</keyword>
<evidence type="ECO:0000313" key="3">
    <source>
        <dbReference type="Proteomes" id="UP000186685"/>
    </source>
</evidence>
<organism evidence="2 3">
    <name type="scientific">Phocaeicola plebeius</name>
    <dbReference type="NCBI Taxonomy" id="310297"/>
    <lineage>
        <taxon>Bacteria</taxon>
        <taxon>Pseudomonadati</taxon>
        <taxon>Bacteroidota</taxon>
        <taxon>Bacteroidia</taxon>
        <taxon>Bacteroidales</taxon>
        <taxon>Bacteroidaceae</taxon>
        <taxon>Phocaeicola</taxon>
    </lineage>
</organism>
<feature type="coiled-coil region" evidence="1">
    <location>
        <begin position="68"/>
        <end position="102"/>
    </location>
</feature>
<dbReference type="Proteomes" id="UP000186685">
    <property type="component" value="Unassembled WGS sequence"/>
</dbReference>
<protein>
    <submittedName>
        <fullName evidence="2">Uncharacterized protein</fullName>
    </submittedName>
</protein>
<name>A0A854BU10_9BACT</name>
<sequence length="275" mass="31072">MIAVLFLAACEGRGKMDRLEAEKDSIRNVNEQLNAFLDAVSESIDSILIQEGHIFSVYNGETPVKPSKQQIRDNLDAFEELLERQRRRISELEDSLSKVDGAEVTKLKNIIRYLNIQMEEKDRMIAGLRSDLSKKNADIAQLRSHVSALSEDVSNLQQKSQEQEEALTVQSDMLNEGYVKAGTKKELQAAGLLSSSGLFGKKKLDVSNLNPEQFTKIDIREFQELKIAGKKPKILTQMPESSYRFDSHSDGTTTLVITDPLKFWSISNFLVIEYK</sequence>
<dbReference type="AlphaFoldDB" id="A0A854BU10"/>